<keyword evidence="2" id="KW-0540">Nuclease</keyword>
<dbReference type="RefSeq" id="WP_345058322.1">
    <property type="nucleotide sequence ID" value="NZ_BAABDK010000031.1"/>
</dbReference>
<evidence type="ECO:0000259" key="1">
    <source>
        <dbReference type="SMART" id="SM00479"/>
    </source>
</evidence>
<evidence type="ECO:0000313" key="2">
    <source>
        <dbReference type="EMBL" id="GAA4049874.1"/>
    </source>
</evidence>
<gene>
    <name evidence="2" type="ORF">GCM10022409_40770</name>
</gene>
<name>A0ABP7UQU2_9BACT</name>
<protein>
    <submittedName>
        <fullName evidence="2">3'-5' exonuclease</fullName>
    </submittedName>
</protein>
<dbReference type="Pfam" id="PF00929">
    <property type="entry name" value="RNase_T"/>
    <property type="match status" value="1"/>
</dbReference>
<dbReference type="PANTHER" id="PTHR30231:SF42">
    <property type="entry name" value="EXONUCLEASE"/>
    <property type="match status" value="1"/>
</dbReference>
<comment type="caution">
    <text evidence="2">The sequence shown here is derived from an EMBL/GenBank/DDBJ whole genome shotgun (WGS) entry which is preliminary data.</text>
</comment>
<dbReference type="InterPro" id="IPR013520">
    <property type="entry name" value="Ribonucl_H"/>
</dbReference>
<proteinExistence type="predicted"/>
<dbReference type="SUPFAM" id="SSF53098">
    <property type="entry name" value="Ribonuclease H-like"/>
    <property type="match status" value="1"/>
</dbReference>
<organism evidence="2 3">
    <name type="scientific">Hymenobacter glaciei</name>
    <dbReference type="NCBI Taxonomy" id="877209"/>
    <lineage>
        <taxon>Bacteria</taxon>
        <taxon>Pseudomonadati</taxon>
        <taxon>Bacteroidota</taxon>
        <taxon>Cytophagia</taxon>
        <taxon>Cytophagales</taxon>
        <taxon>Hymenobacteraceae</taxon>
        <taxon>Hymenobacter</taxon>
    </lineage>
</organism>
<dbReference type="Gene3D" id="3.30.420.10">
    <property type="entry name" value="Ribonuclease H-like superfamily/Ribonuclease H"/>
    <property type="match status" value="1"/>
</dbReference>
<evidence type="ECO:0000313" key="3">
    <source>
        <dbReference type="Proteomes" id="UP001501469"/>
    </source>
</evidence>
<keyword evidence="2" id="KW-0269">Exonuclease</keyword>
<dbReference type="InterPro" id="IPR012337">
    <property type="entry name" value="RNaseH-like_sf"/>
</dbReference>
<reference evidence="3" key="1">
    <citation type="journal article" date="2019" name="Int. J. Syst. Evol. Microbiol.">
        <title>The Global Catalogue of Microorganisms (GCM) 10K type strain sequencing project: providing services to taxonomists for standard genome sequencing and annotation.</title>
        <authorList>
            <consortium name="The Broad Institute Genomics Platform"/>
            <consortium name="The Broad Institute Genome Sequencing Center for Infectious Disease"/>
            <person name="Wu L."/>
            <person name="Ma J."/>
        </authorList>
    </citation>
    <scope>NUCLEOTIDE SEQUENCE [LARGE SCALE GENOMIC DNA]</scope>
    <source>
        <strain evidence="3">JCM 17225</strain>
    </source>
</reference>
<feature type="domain" description="Exonuclease" evidence="1">
    <location>
        <begin position="13"/>
        <end position="177"/>
    </location>
</feature>
<dbReference type="PANTHER" id="PTHR30231">
    <property type="entry name" value="DNA POLYMERASE III SUBUNIT EPSILON"/>
    <property type="match status" value="1"/>
</dbReference>
<keyword evidence="2" id="KW-0378">Hydrolase</keyword>
<dbReference type="EMBL" id="BAABDK010000031">
    <property type="protein sequence ID" value="GAA4049874.1"/>
    <property type="molecule type" value="Genomic_DNA"/>
</dbReference>
<keyword evidence="3" id="KW-1185">Reference proteome</keyword>
<dbReference type="Proteomes" id="UP001501469">
    <property type="component" value="Unassembled WGS sequence"/>
</dbReference>
<accession>A0ABP7UQU2</accession>
<dbReference type="InterPro" id="IPR036397">
    <property type="entry name" value="RNaseH_sf"/>
</dbReference>
<dbReference type="GO" id="GO:0004527">
    <property type="term" value="F:exonuclease activity"/>
    <property type="evidence" value="ECO:0007669"/>
    <property type="project" value="UniProtKB-KW"/>
</dbReference>
<dbReference type="SMART" id="SM00479">
    <property type="entry name" value="EXOIII"/>
    <property type="match status" value="1"/>
</dbReference>
<sequence length="210" mass="23270">MQAEISRSLASLDFSAIDFETANEQRASACAVGVVRVRGGQVVETYATLLRPRVLRVDWRNQQVHGISEAELRNAPTLADVWPLLLPYLHHQPVVAHNSAFDVSVLEYSCRDFGLPVPAFHALCSVKLAKLCWPHFERHKLDHVAGQFGIPLNHHDALSDARACAEITVRAFRSGTDLPLCYKQRELTAGLAARAARQAAKAVGSSRWQR</sequence>